<proteinExistence type="predicted"/>
<dbReference type="AlphaFoldDB" id="A0AAV7JN41"/>
<dbReference type="EMBL" id="JAKMXF010000318">
    <property type="protein sequence ID" value="KAI6649805.1"/>
    <property type="molecule type" value="Genomic_DNA"/>
</dbReference>
<feature type="signal peptide" evidence="1">
    <location>
        <begin position="1"/>
        <end position="17"/>
    </location>
</feature>
<sequence>MLLISIGIFILITTTITNQLRLEIDLPARPDISENFFARVLSNLSTNSVNVQNNITLNRMYSEGKQCSRGCQVWKGRPGKECSYTLVREDLKLEYAADIKNNTLQNCYKTVLNGDEIIKLWKWILNATYLGREKDNNGDMVDIWHQLEADGDTSEYLENKIAVSTIDPNIPVYVKQTYRSSENSDNYVFRYYNFTTKVSEDEFKIPTKCNGV</sequence>
<name>A0AAV7JN41_9METZ</name>
<evidence type="ECO:0000313" key="3">
    <source>
        <dbReference type="Proteomes" id="UP001165289"/>
    </source>
</evidence>
<comment type="caution">
    <text evidence="2">The sequence shown here is derived from an EMBL/GenBank/DDBJ whole genome shotgun (WGS) entry which is preliminary data.</text>
</comment>
<gene>
    <name evidence="2" type="ORF">LOD99_6594</name>
</gene>
<keyword evidence="1" id="KW-0732">Signal</keyword>
<dbReference type="Proteomes" id="UP001165289">
    <property type="component" value="Unassembled WGS sequence"/>
</dbReference>
<keyword evidence="3" id="KW-1185">Reference proteome</keyword>
<evidence type="ECO:0000256" key="1">
    <source>
        <dbReference type="SAM" id="SignalP"/>
    </source>
</evidence>
<feature type="chain" id="PRO_5043529596" evidence="1">
    <location>
        <begin position="18"/>
        <end position="212"/>
    </location>
</feature>
<protein>
    <submittedName>
        <fullName evidence="2">Uncharacterized protein</fullName>
    </submittedName>
</protein>
<reference evidence="2 3" key="1">
    <citation type="journal article" date="2023" name="BMC Biol.">
        <title>The compact genome of the sponge Oopsacas minuta (Hexactinellida) is lacking key metazoan core genes.</title>
        <authorList>
            <person name="Santini S."/>
            <person name="Schenkelaars Q."/>
            <person name="Jourda C."/>
            <person name="Duchesne M."/>
            <person name="Belahbib H."/>
            <person name="Rocher C."/>
            <person name="Selva M."/>
            <person name="Riesgo A."/>
            <person name="Vervoort M."/>
            <person name="Leys S.P."/>
            <person name="Kodjabachian L."/>
            <person name="Le Bivic A."/>
            <person name="Borchiellini C."/>
            <person name="Claverie J.M."/>
            <person name="Renard E."/>
        </authorList>
    </citation>
    <scope>NUCLEOTIDE SEQUENCE [LARGE SCALE GENOMIC DNA]</scope>
    <source>
        <strain evidence="2">SPO-2</strain>
    </source>
</reference>
<organism evidence="2 3">
    <name type="scientific">Oopsacas minuta</name>
    <dbReference type="NCBI Taxonomy" id="111878"/>
    <lineage>
        <taxon>Eukaryota</taxon>
        <taxon>Metazoa</taxon>
        <taxon>Porifera</taxon>
        <taxon>Hexactinellida</taxon>
        <taxon>Hexasterophora</taxon>
        <taxon>Lyssacinosida</taxon>
        <taxon>Leucopsacidae</taxon>
        <taxon>Oopsacas</taxon>
    </lineage>
</organism>
<accession>A0AAV7JN41</accession>
<evidence type="ECO:0000313" key="2">
    <source>
        <dbReference type="EMBL" id="KAI6649805.1"/>
    </source>
</evidence>